<evidence type="ECO:0000313" key="2">
    <source>
        <dbReference type="Proteomes" id="UP001501442"/>
    </source>
</evidence>
<comment type="caution">
    <text evidence="1">The sequence shown here is derived from an EMBL/GenBank/DDBJ whole genome shotgun (WGS) entry which is preliminary data.</text>
</comment>
<accession>A0ABP8UT84</accession>
<sequence length="89" mass="9433">MMPANGRSEPLVDRRDVEGGLVTNGELVIASRDCSVALEPVDRALHGMTVAVVGLVELGRSPTTRAPLEPVRGLVLLLGDGALIPRPRR</sequence>
<evidence type="ECO:0000313" key="1">
    <source>
        <dbReference type="EMBL" id="GAA4639246.1"/>
    </source>
</evidence>
<proteinExistence type="predicted"/>
<name>A0ABP8UT84_9ACTN</name>
<dbReference type="EMBL" id="BAABHK010000026">
    <property type="protein sequence ID" value="GAA4639246.1"/>
    <property type="molecule type" value="Genomic_DNA"/>
</dbReference>
<reference evidence="2" key="1">
    <citation type="journal article" date="2019" name="Int. J. Syst. Evol. Microbiol.">
        <title>The Global Catalogue of Microorganisms (GCM) 10K type strain sequencing project: providing services to taxonomists for standard genome sequencing and annotation.</title>
        <authorList>
            <consortium name="The Broad Institute Genomics Platform"/>
            <consortium name="The Broad Institute Genome Sequencing Center for Infectious Disease"/>
            <person name="Wu L."/>
            <person name="Ma J."/>
        </authorList>
    </citation>
    <scope>NUCLEOTIDE SEQUENCE [LARGE SCALE GENOMIC DNA]</scope>
    <source>
        <strain evidence="2">JCM 17939</strain>
    </source>
</reference>
<gene>
    <name evidence="1" type="ORF">GCM10023196_100120</name>
</gene>
<organism evidence="1 2">
    <name type="scientific">Actinoallomurus vinaceus</name>
    <dbReference type="NCBI Taxonomy" id="1080074"/>
    <lineage>
        <taxon>Bacteria</taxon>
        <taxon>Bacillati</taxon>
        <taxon>Actinomycetota</taxon>
        <taxon>Actinomycetes</taxon>
        <taxon>Streptosporangiales</taxon>
        <taxon>Thermomonosporaceae</taxon>
        <taxon>Actinoallomurus</taxon>
    </lineage>
</organism>
<keyword evidence="2" id="KW-1185">Reference proteome</keyword>
<protein>
    <submittedName>
        <fullName evidence="1">Uncharacterized protein</fullName>
    </submittedName>
</protein>
<dbReference type="Proteomes" id="UP001501442">
    <property type="component" value="Unassembled WGS sequence"/>
</dbReference>